<proteinExistence type="predicted"/>
<protein>
    <submittedName>
        <fullName evidence="1">Uncharacterized protein</fullName>
    </submittedName>
</protein>
<organism evidence="1">
    <name type="scientific">Aegilops tauschii</name>
    <name type="common">Tausch's goatgrass</name>
    <name type="synonym">Aegilops squarrosa</name>
    <dbReference type="NCBI Taxonomy" id="37682"/>
    <lineage>
        <taxon>Eukaryota</taxon>
        <taxon>Viridiplantae</taxon>
        <taxon>Streptophyta</taxon>
        <taxon>Embryophyta</taxon>
        <taxon>Tracheophyta</taxon>
        <taxon>Spermatophyta</taxon>
        <taxon>Magnoliopsida</taxon>
        <taxon>Liliopsida</taxon>
        <taxon>Poales</taxon>
        <taxon>Poaceae</taxon>
        <taxon>BOP clade</taxon>
        <taxon>Pooideae</taxon>
        <taxon>Triticodae</taxon>
        <taxon>Triticeae</taxon>
        <taxon>Triticinae</taxon>
        <taxon>Aegilops</taxon>
    </lineage>
</organism>
<sequence>MGEADESTGGGDPQKLKRIAAGAYDYENDARTLIWWLSQCLPQVRLNPTDQQQVLHLHHPVRIPELVTQDLVRDQLVHLNQHQQKGQETLYGSMDEPYISLSMLGYG</sequence>
<reference evidence="1" key="1">
    <citation type="submission" date="2015-06" db="UniProtKB">
        <authorList>
            <consortium name="EnsemblPlants"/>
        </authorList>
    </citation>
    <scope>IDENTIFICATION</scope>
</reference>
<dbReference type="AlphaFoldDB" id="M8CM81"/>
<dbReference type="EnsemblPlants" id="EMT24586">
    <property type="protein sequence ID" value="EMT24586"/>
    <property type="gene ID" value="F775_03186"/>
</dbReference>
<name>M8CM81_AEGTA</name>
<evidence type="ECO:0000313" key="1">
    <source>
        <dbReference type="EnsemblPlants" id="EMT24586"/>
    </source>
</evidence>
<accession>M8CM81</accession>